<evidence type="ECO:0000313" key="3">
    <source>
        <dbReference type="EMBL" id="GAA0150464.1"/>
    </source>
</evidence>
<protein>
    <recommendedName>
        <fullName evidence="5">NAB domain-containing protein</fullName>
    </recommendedName>
</protein>
<proteinExistence type="predicted"/>
<feature type="coiled-coil region" evidence="1">
    <location>
        <begin position="100"/>
        <end position="134"/>
    </location>
</feature>
<dbReference type="AlphaFoldDB" id="A0AAV3PFK6"/>
<evidence type="ECO:0008006" key="5">
    <source>
        <dbReference type="Google" id="ProtNLM"/>
    </source>
</evidence>
<keyword evidence="1" id="KW-0175">Coiled coil</keyword>
<dbReference type="EMBL" id="BAABME010001596">
    <property type="protein sequence ID" value="GAA0150464.1"/>
    <property type="molecule type" value="Genomic_DNA"/>
</dbReference>
<sequence>MLELIEEDDADSFAKHAEMYDNKFHRAHRSLAERYQLIMNKKNPSYCDILPKTSTITSSSSSSEDDDIKSYPDSISTTSKSEAATLAASDSINIDHGEVMVVRKEEMESLVDENKKLKEQLMQKDEEKREVIRQVCFSLDFLRNENEDLMAMMRKNGYDHITHDNELNVLEQKKISC</sequence>
<name>A0AAV3PFK6_LITER</name>
<comment type="caution">
    <text evidence="3">The sequence shown here is derived from an EMBL/GenBank/DDBJ whole genome shotgun (WGS) entry which is preliminary data.</text>
</comment>
<evidence type="ECO:0000313" key="4">
    <source>
        <dbReference type="Proteomes" id="UP001454036"/>
    </source>
</evidence>
<evidence type="ECO:0000256" key="1">
    <source>
        <dbReference type="SAM" id="Coils"/>
    </source>
</evidence>
<evidence type="ECO:0000256" key="2">
    <source>
        <dbReference type="SAM" id="MobiDB-lite"/>
    </source>
</evidence>
<accession>A0AAV3PFK6</accession>
<gene>
    <name evidence="3" type="ORF">LIER_09402</name>
</gene>
<feature type="region of interest" description="Disordered" evidence="2">
    <location>
        <begin position="54"/>
        <end position="82"/>
    </location>
</feature>
<keyword evidence="4" id="KW-1185">Reference proteome</keyword>
<reference evidence="3 4" key="1">
    <citation type="submission" date="2024-01" db="EMBL/GenBank/DDBJ databases">
        <title>The complete chloroplast genome sequence of Lithospermum erythrorhizon: insights into the phylogenetic relationship among Boraginaceae species and the maternal lineages of purple gromwells.</title>
        <authorList>
            <person name="Okada T."/>
            <person name="Watanabe K."/>
        </authorList>
    </citation>
    <scope>NUCLEOTIDE SEQUENCE [LARGE SCALE GENOMIC DNA]</scope>
</reference>
<feature type="compositionally biased region" description="Polar residues" evidence="2">
    <location>
        <begin position="73"/>
        <end position="82"/>
    </location>
</feature>
<dbReference type="Proteomes" id="UP001454036">
    <property type="component" value="Unassembled WGS sequence"/>
</dbReference>
<organism evidence="3 4">
    <name type="scientific">Lithospermum erythrorhizon</name>
    <name type="common">Purple gromwell</name>
    <name type="synonym">Lithospermum officinale var. erythrorhizon</name>
    <dbReference type="NCBI Taxonomy" id="34254"/>
    <lineage>
        <taxon>Eukaryota</taxon>
        <taxon>Viridiplantae</taxon>
        <taxon>Streptophyta</taxon>
        <taxon>Embryophyta</taxon>
        <taxon>Tracheophyta</taxon>
        <taxon>Spermatophyta</taxon>
        <taxon>Magnoliopsida</taxon>
        <taxon>eudicotyledons</taxon>
        <taxon>Gunneridae</taxon>
        <taxon>Pentapetalae</taxon>
        <taxon>asterids</taxon>
        <taxon>lamiids</taxon>
        <taxon>Boraginales</taxon>
        <taxon>Boraginaceae</taxon>
        <taxon>Boraginoideae</taxon>
        <taxon>Lithospermeae</taxon>
        <taxon>Lithospermum</taxon>
    </lineage>
</organism>